<reference evidence="1" key="1">
    <citation type="submission" date="2022-10" db="EMBL/GenBank/DDBJ databases">
        <title>The WGS of Solirubrobacter ginsenosidimutans DSM 21036.</title>
        <authorList>
            <person name="Jiang Z."/>
        </authorList>
    </citation>
    <scope>NUCLEOTIDE SEQUENCE</scope>
    <source>
        <strain evidence="1">DSM 21036</strain>
    </source>
</reference>
<organism evidence="1 2">
    <name type="scientific">Solirubrobacter ginsenosidimutans</name>
    <dbReference type="NCBI Taxonomy" id="490573"/>
    <lineage>
        <taxon>Bacteria</taxon>
        <taxon>Bacillati</taxon>
        <taxon>Actinomycetota</taxon>
        <taxon>Thermoleophilia</taxon>
        <taxon>Solirubrobacterales</taxon>
        <taxon>Solirubrobacteraceae</taxon>
        <taxon>Solirubrobacter</taxon>
    </lineage>
</organism>
<keyword evidence="2" id="KW-1185">Reference proteome</keyword>
<dbReference type="Proteomes" id="UP001149140">
    <property type="component" value="Unassembled WGS sequence"/>
</dbReference>
<proteinExistence type="predicted"/>
<evidence type="ECO:0000313" key="2">
    <source>
        <dbReference type="Proteomes" id="UP001149140"/>
    </source>
</evidence>
<dbReference type="AlphaFoldDB" id="A0A9X3S4R6"/>
<protein>
    <submittedName>
        <fullName evidence="1">DUF5996 family protein</fullName>
    </submittedName>
</protein>
<dbReference type="Pfam" id="PF19459">
    <property type="entry name" value="DUF5996"/>
    <property type="match status" value="1"/>
</dbReference>
<dbReference type="RefSeq" id="WP_270039994.1">
    <property type="nucleotide sequence ID" value="NZ_JAPDOD010000007.1"/>
</dbReference>
<evidence type="ECO:0000313" key="1">
    <source>
        <dbReference type="EMBL" id="MDA0160888.1"/>
    </source>
</evidence>
<sequence length="306" mass="33664">MEPESPWPALRVADWQATRDALQLWTQIAGKVRMAKAPMVNHWWHVTFAITPRGFTTGAIPDGNRFFSMTFDFVSQVLRIEVQGGREREVPLAPGSIADFYAQTMAALEALGIAVEIWPVPVEIEHVVPFAEDVEPRAYVPEHAAAFHGQLVQASRVLAIFRGRFAGKVSPVHLFWGALDLAVTRFSGRSAPRHPGGAPNCADWVMVEGYSHELASCGFWAGGGEEGAFYAYAWPEPDGYRERTIRPPEAFYNADGGQFLLPYEAVRTAADPDATLLAFLQDTYEAAADLAGWDRAALDYTPITGP</sequence>
<dbReference type="EMBL" id="JAPDOD010000007">
    <property type="protein sequence ID" value="MDA0160888.1"/>
    <property type="molecule type" value="Genomic_DNA"/>
</dbReference>
<accession>A0A9X3S4R6</accession>
<gene>
    <name evidence="1" type="ORF">OM076_11480</name>
</gene>
<name>A0A9X3S4R6_9ACTN</name>
<comment type="caution">
    <text evidence="1">The sequence shown here is derived from an EMBL/GenBank/DDBJ whole genome shotgun (WGS) entry which is preliminary data.</text>
</comment>
<dbReference type="InterPro" id="IPR046038">
    <property type="entry name" value="DUF5996"/>
</dbReference>